<proteinExistence type="inferred from homology"/>
<dbReference type="PANTHER" id="PTHR42760:SF135">
    <property type="entry name" value="BLL7886 PROTEIN"/>
    <property type="match status" value="1"/>
</dbReference>
<name>A0A1I7H9S4_9GAMM</name>
<protein>
    <submittedName>
        <fullName evidence="4">3-oxoacyl-[acyl-carrier protein] reductase</fullName>
    </submittedName>
</protein>
<dbReference type="RefSeq" id="WP_089794370.1">
    <property type="nucleotide sequence ID" value="NZ_FPBP01000004.1"/>
</dbReference>
<dbReference type="EMBL" id="FPBP01000004">
    <property type="protein sequence ID" value="SFU57457.1"/>
    <property type="molecule type" value="Genomic_DNA"/>
</dbReference>
<dbReference type="Proteomes" id="UP000198693">
    <property type="component" value="Unassembled WGS sequence"/>
</dbReference>
<dbReference type="GO" id="GO:0030497">
    <property type="term" value="P:fatty acid elongation"/>
    <property type="evidence" value="ECO:0007669"/>
    <property type="project" value="TreeGrafter"/>
</dbReference>
<dbReference type="SUPFAM" id="SSF51735">
    <property type="entry name" value="NAD(P)-binding Rossmann-fold domains"/>
    <property type="match status" value="1"/>
</dbReference>
<organism evidence="4 5">
    <name type="scientific">Halomonas korlensis</name>
    <dbReference type="NCBI Taxonomy" id="463301"/>
    <lineage>
        <taxon>Bacteria</taxon>
        <taxon>Pseudomonadati</taxon>
        <taxon>Pseudomonadota</taxon>
        <taxon>Gammaproteobacteria</taxon>
        <taxon>Oceanospirillales</taxon>
        <taxon>Halomonadaceae</taxon>
        <taxon>Halomonas</taxon>
    </lineage>
</organism>
<accession>A0A1I7H9S4</accession>
<comment type="similarity">
    <text evidence="1">Belongs to the short-chain dehydrogenases/reductases (SDR) family.</text>
</comment>
<dbReference type="InterPro" id="IPR020904">
    <property type="entry name" value="Sc_DH/Rdtase_CS"/>
</dbReference>
<gene>
    <name evidence="4" type="ORF">SAMN04487955_10480</name>
</gene>
<feature type="domain" description="Ketoreductase" evidence="3">
    <location>
        <begin position="6"/>
        <end position="194"/>
    </location>
</feature>
<evidence type="ECO:0000313" key="5">
    <source>
        <dbReference type="Proteomes" id="UP000198693"/>
    </source>
</evidence>
<reference evidence="5" key="1">
    <citation type="submission" date="2016-10" db="EMBL/GenBank/DDBJ databases">
        <authorList>
            <person name="Varghese N."/>
            <person name="Submissions S."/>
        </authorList>
    </citation>
    <scope>NUCLEOTIDE SEQUENCE [LARGE SCALE GENOMIC DNA]</scope>
    <source>
        <strain evidence="5">CGMCC 1.6981</strain>
    </source>
</reference>
<dbReference type="FunFam" id="3.40.50.720:FF:000173">
    <property type="entry name" value="3-oxoacyl-[acyl-carrier protein] reductase"/>
    <property type="match status" value="1"/>
</dbReference>
<dbReference type="GO" id="GO:0016616">
    <property type="term" value="F:oxidoreductase activity, acting on the CH-OH group of donors, NAD or NADP as acceptor"/>
    <property type="evidence" value="ECO:0007669"/>
    <property type="project" value="TreeGrafter"/>
</dbReference>
<dbReference type="STRING" id="463301.SAMN04487955_10480"/>
<dbReference type="InterPro" id="IPR057326">
    <property type="entry name" value="KR_dom"/>
</dbReference>
<dbReference type="Pfam" id="PF13561">
    <property type="entry name" value="adh_short_C2"/>
    <property type="match status" value="1"/>
</dbReference>
<evidence type="ECO:0000256" key="2">
    <source>
        <dbReference type="ARBA" id="ARBA00023002"/>
    </source>
</evidence>
<keyword evidence="5" id="KW-1185">Reference proteome</keyword>
<dbReference type="Gene3D" id="3.40.50.720">
    <property type="entry name" value="NAD(P)-binding Rossmann-like Domain"/>
    <property type="match status" value="1"/>
</dbReference>
<dbReference type="PRINTS" id="PR00081">
    <property type="entry name" value="GDHRDH"/>
</dbReference>
<evidence type="ECO:0000259" key="3">
    <source>
        <dbReference type="SMART" id="SM00822"/>
    </source>
</evidence>
<keyword evidence="2" id="KW-0560">Oxidoreductase</keyword>
<dbReference type="SMART" id="SM00822">
    <property type="entry name" value="PKS_KR"/>
    <property type="match status" value="1"/>
</dbReference>
<dbReference type="PROSITE" id="PS00061">
    <property type="entry name" value="ADH_SHORT"/>
    <property type="match status" value="1"/>
</dbReference>
<dbReference type="AlphaFoldDB" id="A0A1I7H9S4"/>
<dbReference type="PRINTS" id="PR00080">
    <property type="entry name" value="SDRFAMILY"/>
</dbReference>
<dbReference type="NCBIfam" id="NF006072">
    <property type="entry name" value="PRK08217.1"/>
    <property type="match status" value="1"/>
</dbReference>
<dbReference type="InterPro" id="IPR036291">
    <property type="entry name" value="NAD(P)-bd_dom_sf"/>
</dbReference>
<dbReference type="InterPro" id="IPR002347">
    <property type="entry name" value="SDR_fam"/>
</dbReference>
<sequence>MELKGKTIVITGAGRGLGQKTAEMIAAKGGRLALAGLSEEGLEETARLCRDAGGEARVYLLDVSDEPAVESTFARVVEDFGALDGVVNNAGITKDGLLVEGKDGKVAKKMKLDDWDDVLRIDLRGVFLCGREAAARMIELGGGGAIVNISSISRVGNFGQTNYSAAKAGVTALTVTWAKELSRHGIRVAAIAPGFANTRMVEKMPDKILDQIKAQVPLGRLAEPSEIGHSVIYVLENDYFNGRVLEVDGGLRL</sequence>
<dbReference type="OrthoDB" id="9804774at2"/>
<evidence type="ECO:0000313" key="4">
    <source>
        <dbReference type="EMBL" id="SFU57457.1"/>
    </source>
</evidence>
<evidence type="ECO:0000256" key="1">
    <source>
        <dbReference type="ARBA" id="ARBA00006484"/>
    </source>
</evidence>
<dbReference type="PANTHER" id="PTHR42760">
    <property type="entry name" value="SHORT-CHAIN DEHYDROGENASES/REDUCTASES FAMILY MEMBER"/>
    <property type="match status" value="1"/>
</dbReference>